<feature type="binding site" evidence="7">
    <location>
        <position position="217"/>
    </location>
    <ligand>
        <name>2-oxoglutarate</name>
        <dbReference type="ChEBI" id="CHEBI:16810"/>
    </ligand>
</feature>
<evidence type="ECO:0000313" key="10">
    <source>
        <dbReference type="EMBL" id="SDL37113.1"/>
    </source>
</evidence>
<comment type="similarity">
    <text evidence="2">Belongs to the clavaminate synthase family.</text>
</comment>
<evidence type="ECO:0000256" key="1">
    <source>
        <dbReference type="ARBA" id="ARBA00001954"/>
    </source>
</evidence>
<accession>A0A1G9JJ48</accession>
<evidence type="ECO:0000256" key="7">
    <source>
        <dbReference type="PIRSR" id="PIRSR019543-1"/>
    </source>
</evidence>
<evidence type="ECO:0000259" key="9">
    <source>
        <dbReference type="Pfam" id="PF02668"/>
    </source>
</evidence>
<name>A0A1G9JJ48_9PSEU</name>
<evidence type="ECO:0000256" key="8">
    <source>
        <dbReference type="PIRSR" id="PIRSR019543-2"/>
    </source>
</evidence>
<dbReference type="InterPro" id="IPR003819">
    <property type="entry name" value="TauD/TfdA-like"/>
</dbReference>
<dbReference type="Pfam" id="PF02668">
    <property type="entry name" value="TauD"/>
    <property type="match status" value="1"/>
</dbReference>
<organism evidence="10 11">
    <name type="scientific">Lentzea albidocapillata subsp. violacea</name>
    <dbReference type="NCBI Taxonomy" id="128104"/>
    <lineage>
        <taxon>Bacteria</taxon>
        <taxon>Bacillati</taxon>
        <taxon>Actinomycetota</taxon>
        <taxon>Actinomycetes</taxon>
        <taxon>Pseudonocardiales</taxon>
        <taxon>Pseudonocardiaceae</taxon>
        <taxon>Lentzea</taxon>
    </lineage>
</organism>
<dbReference type="InterPro" id="IPR014503">
    <property type="entry name" value="Clavaminate_syn-like"/>
</dbReference>
<dbReference type="SUPFAM" id="SSF51197">
    <property type="entry name" value="Clavaminate synthase-like"/>
    <property type="match status" value="1"/>
</dbReference>
<evidence type="ECO:0000256" key="6">
    <source>
        <dbReference type="ARBA" id="ARBA00023194"/>
    </source>
</evidence>
<dbReference type="InterPro" id="IPR050411">
    <property type="entry name" value="AlphaKG_dependent_hydroxylases"/>
</dbReference>
<dbReference type="Proteomes" id="UP000199682">
    <property type="component" value="Unassembled WGS sequence"/>
</dbReference>
<protein>
    <submittedName>
        <fullName evidence="10">L-asparagine oxygenase</fullName>
    </submittedName>
</protein>
<dbReference type="GO" id="GO:0005506">
    <property type="term" value="F:iron ion binding"/>
    <property type="evidence" value="ECO:0007669"/>
    <property type="project" value="InterPro"/>
</dbReference>
<evidence type="ECO:0000256" key="5">
    <source>
        <dbReference type="ARBA" id="ARBA00023004"/>
    </source>
</evidence>
<feature type="binding site" evidence="7">
    <location>
        <position position="324"/>
    </location>
    <ligand>
        <name>2-oxoglutarate</name>
        <dbReference type="ChEBI" id="CHEBI:16810"/>
    </ligand>
</feature>
<feature type="binding site" evidence="8">
    <location>
        <position position="175"/>
    </location>
    <ligand>
        <name>Fe cation</name>
        <dbReference type="ChEBI" id="CHEBI:24875"/>
    </ligand>
</feature>
<sequence length="347" mass="37615">MVKPRLESASHRLLFSGGKWMPALFDAEGPPDVFTLGSIETKAMEQVANDFLAVAGDEVGSPAWTTASSDFWHDVPASVRKRIARFRRDSGESGALLVQALPVDELLIPDTPAHSGSVQREATVPAALLSLFTSGLGDPVAFLAEKSGALVQDVVPVPGSESFQGNEGSVMLSFHNENAFHPHRPDYVLLLCLRADHERVAGLRIASIRRAFPQLSTECRESLFRADFVTAPPPSFGGGEATEPHAVCGGDPEDPDIVVDFAATTPLHDAAGKALRELEAALEATSVTFCLAPGDMAVVDNRISLHGRTAFVPRYDGRDRWLQRSFSLRDLRDSRRYRPNDGHVLVK</sequence>
<dbReference type="PANTHER" id="PTHR10696:SF56">
    <property type="entry name" value="TAUD_TFDA-LIKE DOMAIN-CONTAINING PROTEIN"/>
    <property type="match status" value="1"/>
</dbReference>
<dbReference type="Gene3D" id="3.60.130.10">
    <property type="entry name" value="Clavaminate synthase-like"/>
    <property type="match status" value="1"/>
</dbReference>
<evidence type="ECO:0000256" key="3">
    <source>
        <dbReference type="ARBA" id="ARBA00022723"/>
    </source>
</evidence>
<evidence type="ECO:0000256" key="2">
    <source>
        <dbReference type="ARBA" id="ARBA00008425"/>
    </source>
</evidence>
<keyword evidence="6" id="KW-0045">Antibiotic biosynthesis</keyword>
<evidence type="ECO:0000313" key="11">
    <source>
        <dbReference type="Proteomes" id="UP000199682"/>
    </source>
</evidence>
<feature type="domain" description="TauD/TfdA-like" evidence="9">
    <location>
        <begin position="169"/>
        <end position="325"/>
    </location>
</feature>
<evidence type="ECO:0000256" key="4">
    <source>
        <dbReference type="ARBA" id="ARBA00023002"/>
    </source>
</evidence>
<feature type="binding site" evidence="8">
    <location>
        <position position="177"/>
    </location>
    <ligand>
        <name>Fe cation</name>
        <dbReference type="ChEBI" id="CHEBI:24875"/>
    </ligand>
</feature>
<feature type="binding site" evidence="7">
    <location>
        <position position="320"/>
    </location>
    <ligand>
        <name>2-oxoglutarate</name>
        <dbReference type="ChEBI" id="CHEBI:16810"/>
    </ligand>
</feature>
<dbReference type="InterPro" id="IPR042098">
    <property type="entry name" value="TauD-like_sf"/>
</dbReference>
<comment type="cofactor">
    <cofactor evidence="1">
        <name>Fe(2+)</name>
        <dbReference type="ChEBI" id="CHEBI:29033"/>
    </cofactor>
</comment>
<dbReference type="EMBL" id="FNET01000010">
    <property type="protein sequence ID" value="SDL37113.1"/>
    <property type="molecule type" value="Genomic_DNA"/>
</dbReference>
<dbReference type="PIRSF" id="PIRSF019543">
    <property type="entry name" value="Clavaminate_syn"/>
    <property type="match status" value="1"/>
</dbReference>
<keyword evidence="3 8" id="KW-0479">Metal-binding</keyword>
<keyword evidence="4" id="KW-0560">Oxidoreductase</keyword>
<gene>
    <name evidence="10" type="ORF">SAMN04488074_110257</name>
</gene>
<keyword evidence="5 8" id="KW-0408">Iron</keyword>
<reference evidence="11" key="1">
    <citation type="submission" date="2016-10" db="EMBL/GenBank/DDBJ databases">
        <authorList>
            <person name="Varghese N."/>
            <person name="Submissions S."/>
        </authorList>
    </citation>
    <scope>NUCLEOTIDE SEQUENCE [LARGE SCALE GENOMIC DNA]</scope>
    <source>
        <strain evidence="11">DSM 44796</strain>
    </source>
</reference>
<dbReference type="AlphaFoldDB" id="A0A1G9JJ48"/>
<dbReference type="PANTHER" id="PTHR10696">
    <property type="entry name" value="GAMMA-BUTYROBETAINE HYDROXYLASE-RELATED"/>
    <property type="match status" value="1"/>
</dbReference>
<feature type="binding site" evidence="8">
    <location>
        <position position="306"/>
    </location>
    <ligand>
        <name>Fe cation</name>
        <dbReference type="ChEBI" id="CHEBI:24875"/>
    </ligand>
</feature>
<proteinExistence type="inferred from homology"/>
<dbReference type="GO" id="GO:0016491">
    <property type="term" value="F:oxidoreductase activity"/>
    <property type="evidence" value="ECO:0007669"/>
    <property type="project" value="UniProtKB-KW"/>
</dbReference>
<dbReference type="GO" id="GO:0017000">
    <property type="term" value="P:antibiotic biosynthetic process"/>
    <property type="evidence" value="ECO:0007669"/>
    <property type="project" value="UniProtKB-KW"/>
</dbReference>